<dbReference type="InterPro" id="IPR002213">
    <property type="entry name" value="UDP_glucos_trans"/>
</dbReference>
<accession>A0AAP0H5D5</accession>
<sequence>MPTTTPPPPHFVLFPFMSQGHSIPLLHLSHILSNRHISVTVITTSANHSAVKSTLKNDSISVIDISFPDNSVTAPPGVEITDKLPCMSSFIDFVDATKQLQPQFEHAVRNLPPVSCIISDGFLFWTQDSADKLGIPRLVFNGMNIFSMTMCNIMEQFKPHAAVGSDNEPFPVPDFPRIKLTANDFGPPFNEVEPKGPEFEFMVRLQKTAARSRGLVVNSFYELEPEFNDYWNRNYGLKAWLVGPFCVAKPETKPKETAEKPNWIQWLDVKLAAHEPVLYVCFGSQAEASVEQLVEVAVGLERSNVNFVWVVKPKELRLIGEGFEARVKGRGKVVAEWVDQMEILKHEAVCGFMSHCGWNSVLESICAGVGILAMPLIAEQHLNARMVVEEVGMGLRLWPRDKVARGVVGAEEVAEVAVELMRGEGGRRVRKRAEEVREGAYGAMKEGGSSSRTLDLLIDHICGFEG</sequence>
<dbReference type="EMBL" id="JBCNJP010000009">
    <property type="protein sequence ID" value="KAK9073514.1"/>
    <property type="molecule type" value="Genomic_DNA"/>
</dbReference>
<dbReference type="Gene3D" id="3.40.50.2000">
    <property type="entry name" value="Glycogen Phosphorylase B"/>
    <property type="match status" value="2"/>
</dbReference>
<evidence type="ECO:0000313" key="3">
    <source>
        <dbReference type="EMBL" id="KAK9073514.1"/>
    </source>
</evidence>
<evidence type="ECO:0008006" key="5">
    <source>
        <dbReference type="Google" id="ProtNLM"/>
    </source>
</evidence>
<comment type="caution">
    <text evidence="3">The sequence shown here is derived from an EMBL/GenBank/DDBJ whole genome shotgun (WGS) entry which is preliminary data.</text>
</comment>
<keyword evidence="4" id="KW-1185">Reference proteome</keyword>
<name>A0AAP0H5D5_9ASTR</name>
<evidence type="ECO:0000256" key="1">
    <source>
        <dbReference type="ARBA" id="ARBA00009995"/>
    </source>
</evidence>
<keyword evidence="2" id="KW-0808">Transferase</keyword>
<dbReference type="CDD" id="cd03784">
    <property type="entry name" value="GT1_Gtf-like"/>
    <property type="match status" value="1"/>
</dbReference>
<evidence type="ECO:0000256" key="2">
    <source>
        <dbReference type="ARBA" id="ARBA00022679"/>
    </source>
</evidence>
<dbReference type="PANTHER" id="PTHR48047:SF51">
    <property type="entry name" value="GLYCOSYLTRANSFERASE"/>
    <property type="match status" value="1"/>
</dbReference>
<protein>
    <recommendedName>
        <fullName evidence="5">Glycosyltransferase</fullName>
    </recommendedName>
</protein>
<reference evidence="3 4" key="1">
    <citation type="submission" date="2024-04" db="EMBL/GenBank/DDBJ databases">
        <title>The reference genome of an endangered Asteraceae, Deinandra increscens subsp. villosa, native to the Central Coast of California.</title>
        <authorList>
            <person name="Guilliams M."/>
            <person name="Hasenstab-Lehman K."/>
            <person name="Meyer R."/>
            <person name="Mcevoy S."/>
        </authorList>
    </citation>
    <scope>NUCLEOTIDE SEQUENCE [LARGE SCALE GENOMIC DNA]</scope>
    <source>
        <tissue evidence="3">Leaf</tissue>
    </source>
</reference>
<organism evidence="3 4">
    <name type="scientific">Deinandra increscens subsp. villosa</name>
    <dbReference type="NCBI Taxonomy" id="3103831"/>
    <lineage>
        <taxon>Eukaryota</taxon>
        <taxon>Viridiplantae</taxon>
        <taxon>Streptophyta</taxon>
        <taxon>Embryophyta</taxon>
        <taxon>Tracheophyta</taxon>
        <taxon>Spermatophyta</taxon>
        <taxon>Magnoliopsida</taxon>
        <taxon>eudicotyledons</taxon>
        <taxon>Gunneridae</taxon>
        <taxon>Pentapetalae</taxon>
        <taxon>asterids</taxon>
        <taxon>campanulids</taxon>
        <taxon>Asterales</taxon>
        <taxon>Asteraceae</taxon>
        <taxon>Asteroideae</taxon>
        <taxon>Heliantheae alliance</taxon>
        <taxon>Madieae</taxon>
        <taxon>Madiinae</taxon>
        <taxon>Deinandra</taxon>
    </lineage>
</organism>
<dbReference type="Pfam" id="PF00201">
    <property type="entry name" value="UDPGT"/>
    <property type="match status" value="1"/>
</dbReference>
<dbReference type="GO" id="GO:0035251">
    <property type="term" value="F:UDP-glucosyltransferase activity"/>
    <property type="evidence" value="ECO:0007669"/>
    <property type="project" value="TreeGrafter"/>
</dbReference>
<evidence type="ECO:0000313" key="4">
    <source>
        <dbReference type="Proteomes" id="UP001408789"/>
    </source>
</evidence>
<dbReference type="AlphaFoldDB" id="A0AAP0H5D5"/>
<dbReference type="PANTHER" id="PTHR48047">
    <property type="entry name" value="GLYCOSYLTRANSFERASE"/>
    <property type="match status" value="1"/>
</dbReference>
<gene>
    <name evidence="3" type="ORF">SSX86_007838</name>
</gene>
<dbReference type="Proteomes" id="UP001408789">
    <property type="component" value="Unassembled WGS sequence"/>
</dbReference>
<dbReference type="FunFam" id="3.40.50.2000:FF:000107">
    <property type="entry name" value="Glycosyltransferase"/>
    <property type="match status" value="1"/>
</dbReference>
<proteinExistence type="inferred from homology"/>
<comment type="similarity">
    <text evidence="1">Belongs to the UDP-glycosyltransferase family.</text>
</comment>
<dbReference type="SUPFAM" id="SSF53756">
    <property type="entry name" value="UDP-Glycosyltransferase/glycogen phosphorylase"/>
    <property type="match status" value="1"/>
</dbReference>